<gene>
    <name evidence="4" type="ORF">QTG54_008800</name>
</gene>
<dbReference type="Pfam" id="PF04982">
    <property type="entry name" value="TM_HPP"/>
    <property type="match status" value="1"/>
</dbReference>
<dbReference type="Proteomes" id="UP001224775">
    <property type="component" value="Unassembled WGS sequence"/>
</dbReference>
<name>A0AAD8Y909_9STRA</name>
<feature type="compositionally biased region" description="Polar residues" evidence="1">
    <location>
        <begin position="28"/>
        <end position="38"/>
    </location>
</feature>
<organism evidence="4 5">
    <name type="scientific">Skeletonema marinoi</name>
    <dbReference type="NCBI Taxonomy" id="267567"/>
    <lineage>
        <taxon>Eukaryota</taxon>
        <taxon>Sar</taxon>
        <taxon>Stramenopiles</taxon>
        <taxon>Ochrophyta</taxon>
        <taxon>Bacillariophyta</taxon>
        <taxon>Coscinodiscophyceae</taxon>
        <taxon>Thalassiosirophycidae</taxon>
        <taxon>Thalassiosirales</taxon>
        <taxon>Skeletonemataceae</taxon>
        <taxon>Skeletonema</taxon>
        <taxon>Skeletonema marinoi-dohrnii complex</taxon>
    </lineage>
</organism>
<dbReference type="InterPro" id="IPR058581">
    <property type="entry name" value="TM_HPP"/>
</dbReference>
<evidence type="ECO:0000313" key="4">
    <source>
        <dbReference type="EMBL" id="KAK1740705.1"/>
    </source>
</evidence>
<feature type="region of interest" description="Disordered" evidence="1">
    <location>
        <begin position="85"/>
        <end position="106"/>
    </location>
</feature>
<feature type="transmembrane region" description="Helical" evidence="2">
    <location>
        <begin position="522"/>
        <end position="542"/>
    </location>
</feature>
<feature type="compositionally biased region" description="Low complexity" evidence="1">
    <location>
        <begin position="48"/>
        <end position="57"/>
    </location>
</feature>
<feature type="transmembrane region" description="Helical" evidence="2">
    <location>
        <begin position="490"/>
        <end position="516"/>
    </location>
</feature>
<feature type="transmembrane region" description="Helical" evidence="2">
    <location>
        <begin position="460"/>
        <end position="478"/>
    </location>
</feature>
<dbReference type="AlphaFoldDB" id="A0AAD8Y909"/>
<dbReference type="InterPro" id="IPR007065">
    <property type="entry name" value="HPP"/>
</dbReference>
<evidence type="ECO:0000259" key="3">
    <source>
        <dbReference type="Pfam" id="PF04982"/>
    </source>
</evidence>
<evidence type="ECO:0000313" key="5">
    <source>
        <dbReference type="Proteomes" id="UP001224775"/>
    </source>
</evidence>
<feature type="domain" description="HPP transmembrane region" evidence="3">
    <location>
        <begin position="397"/>
        <end position="552"/>
    </location>
</feature>
<dbReference type="EMBL" id="JATAAI010000015">
    <property type="protein sequence ID" value="KAK1740705.1"/>
    <property type="molecule type" value="Genomic_DNA"/>
</dbReference>
<dbReference type="PANTHER" id="PTHR33741">
    <property type="entry name" value="TRANSMEMBRANE PROTEIN DDB_G0269096-RELATED"/>
    <property type="match status" value="1"/>
</dbReference>
<feature type="region of interest" description="Disordered" evidence="1">
    <location>
        <begin position="26"/>
        <end position="65"/>
    </location>
</feature>
<feature type="transmembrane region" description="Helical" evidence="2">
    <location>
        <begin position="433"/>
        <end position="454"/>
    </location>
</feature>
<feature type="transmembrane region" description="Helical" evidence="2">
    <location>
        <begin position="401"/>
        <end position="421"/>
    </location>
</feature>
<keyword evidence="2 4" id="KW-0812">Transmembrane</keyword>
<proteinExistence type="predicted"/>
<feature type="compositionally biased region" description="Basic and acidic residues" evidence="1">
    <location>
        <begin position="93"/>
        <end position="104"/>
    </location>
</feature>
<keyword evidence="2" id="KW-0472">Membrane</keyword>
<comment type="caution">
    <text evidence="4">The sequence shown here is derived from an EMBL/GenBank/DDBJ whole genome shotgun (WGS) entry which is preliminary data.</text>
</comment>
<reference evidence="4" key="1">
    <citation type="submission" date="2023-06" db="EMBL/GenBank/DDBJ databases">
        <title>Survivors Of The Sea: Transcriptome response of Skeletonema marinoi to long-term dormancy.</title>
        <authorList>
            <person name="Pinder M.I.M."/>
            <person name="Kourtchenko O."/>
            <person name="Robertson E.K."/>
            <person name="Larsson T."/>
            <person name="Maumus F."/>
            <person name="Osuna-Cruz C.M."/>
            <person name="Vancaester E."/>
            <person name="Stenow R."/>
            <person name="Vandepoele K."/>
            <person name="Ploug H."/>
            <person name="Bruchert V."/>
            <person name="Godhe A."/>
            <person name="Topel M."/>
        </authorList>
    </citation>
    <scope>NUCLEOTIDE SEQUENCE</scope>
    <source>
        <strain evidence="4">R05AC</strain>
    </source>
</reference>
<accession>A0AAD8Y909</accession>
<evidence type="ECO:0000256" key="1">
    <source>
        <dbReference type="SAM" id="MobiDB-lite"/>
    </source>
</evidence>
<protein>
    <submittedName>
        <fullName evidence="4">HPP family transmembrane protein</fullName>
    </submittedName>
</protein>
<evidence type="ECO:0000256" key="2">
    <source>
        <dbReference type="SAM" id="Phobius"/>
    </source>
</evidence>
<keyword evidence="5" id="KW-1185">Reference proteome</keyword>
<sequence length="566" mass="62788">MNTINTMTGMDEEIQSPLTIDDEDVEQQHLSISSQPTRIPSRHQLDVSSSSGIPTSSGHIRPSRSGVMLSSLHSSVHDTSIVTSLRQSIQSKKPQDTTEKEHPHTNTFDETIKRVCIDAFGIIGIDVWLIDEHDGSFYHATNGYYRHYMYNPTGDRRKLALARLEDRSRKDYTAPERQIPGSGLAGYFWSSCSNHDRNNTWRDVRAITSDPDQPPDRRSNLLENAGFGKACGIPFDIRGHRGVVLYLARVSADQNQLCEQTNEIHLRVSADLIGAVSCSVITTKASINAKRERNAKTLRRVRAKMLALVAFASLAGSGLRTKYDDNMLKDEKEENAKSSFNTRFSSFYSSKTYRKSVFPMLGRSYRQSLLESVVNETKRRGLLLIEKSRGGRLQPPPSMKWLPTIHVFVGAFITMLILSVLSSSLKNATGYRYIILPPFGALMTLQYGLTAAPASQPRNALYGQIVSVSIALVVNTFIPSTSYSRVPLTTALAIASMCKLGVIHPPAGAAAALFASDDRFDVAFLGLFLLGNLIAISTAILINNLNDKKQYPIYYAFWSAKVKGLR</sequence>
<keyword evidence="2" id="KW-1133">Transmembrane helix</keyword>
<dbReference type="PANTHER" id="PTHR33741:SF5">
    <property type="entry name" value="TRANSMEMBRANE PROTEIN DDB_G0269096-RELATED"/>
    <property type="match status" value="1"/>
</dbReference>